<keyword evidence="5 7" id="KW-0949">S-adenosyl-L-methionine</keyword>
<reference evidence="9" key="1">
    <citation type="submission" date="2022-03" db="EMBL/GenBank/DDBJ databases">
        <authorList>
            <person name="Sayadi A."/>
        </authorList>
    </citation>
    <scope>NUCLEOTIDE SEQUENCE</scope>
</reference>
<dbReference type="EMBL" id="CAKOFQ010006655">
    <property type="protein sequence ID" value="CAH1954581.1"/>
    <property type="molecule type" value="Genomic_DNA"/>
</dbReference>
<feature type="domain" description="Ribosomal RNA methyltransferase FtsJ" evidence="8">
    <location>
        <begin position="4"/>
        <end position="183"/>
    </location>
</feature>
<name>A0A9P0NVP7_ACAOB</name>
<protein>
    <recommendedName>
        <fullName evidence="6">rRNA methyltransferase 2, mitochondrial</fullName>
    </recommendedName>
</protein>
<proteinExistence type="inferred from homology"/>
<evidence type="ECO:0000256" key="4">
    <source>
        <dbReference type="ARBA" id="ARBA00022679"/>
    </source>
</evidence>
<evidence type="ECO:0000313" key="10">
    <source>
        <dbReference type="Proteomes" id="UP001152888"/>
    </source>
</evidence>
<evidence type="ECO:0000256" key="2">
    <source>
        <dbReference type="ARBA" id="ARBA00022552"/>
    </source>
</evidence>
<keyword evidence="2" id="KW-0698">rRNA processing</keyword>
<dbReference type="Proteomes" id="UP001152888">
    <property type="component" value="Unassembled WGS sequence"/>
</dbReference>
<dbReference type="InterPro" id="IPR029063">
    <property type="entry name" value="SAM-dependent_MTases_sf"/>
</dbReference>
<evidence type="ECO:0000313" key="9">
    <source>
        <dbReference type="EMBL" id="CAH1954581.1"/>
    </source>
</evidence>
<dbReference type="PANTHER" id="PTHR10920:SF18">
    <property type="entry name" value="RRNA METHYLTRANSFERASE 2, MITOCHONDRIAL"/>
    <property type="match status" value="1"/>
</dbReference>
<evidence type="ECO:0000256" key="6">
    <source>
        <dbReference type="ARBA" id="ARBA00041184"/>
    </source>
</evidence>
<keyword evidence="4" id="KW-0808">Transferase</keyword>
<dbReference type="GO" id="GO:0008650">
    <property type="term" value="F:rRNA (uridine-2'-O-)-methyltransferase activity"/>
    <property type="evidence" value="ECO:0007669"/>
    <property type="project" value="TreeGrafter"/>
</dbReference>
<sequence>MQLRCRSAFKLIEIDDRYKILSPGDIVVDCGAAPGSWTQVAVKRVNADGKMEGDPKGKVVAIDKQHGAKIFGNMDFTAPSSQQALLEHLQGEQVHAVISDMAPKASGVRDLDNENMVKLCYSALRFAVQITRTEGVLLMKMWQCGETKQLESDMSRFYDNVRLVKPKSSRADSTEIFLLGRGFKGLERK</sequence>
<evidence type="ECO:0000256" key="7">
    <source>
        <dbReference type="PIRSR" id="PIRSR005461-1"/>
    </source>
</evidence>
<evidence type="ECO:0000256" key="1">
    <source>
        <dbReference type="ARBA" id="ARBA00009258"/>
    </source>
</evidence>
<gene>
    <name evidence="9" type="ORF">ACAOBT_LOCUS619</name>
</gene>
<dbReference type="PIRSF" id="PIRSF005461">
    <property type="entry name" value="23S_rRNA_mtase"/>
    <property type="match status" value="1"/>
</dbReference>
<comment type="caution">
    <text evidence="9">The sequence shown here is derived from an EMBL/GenBank/DDBJ whole genome shotgun (WGS) entry which is preliminary data.</text>
</comment>
<accession>A0A9P0NVP7</accession>
<evidence type="ECO:0000259" key="8">
    <source>
        <dbReference type="Pfam" id="PF01728"/>
    </source>
</evidence>
<dbReference type="AlphaFoldDB" id="A0A9P0NVP7"/>
<dbReference type="InterPro" id="IPR050082">
    <property type="entry name" value="RNA_methyltr_RlmE"/>
</dbReference>
<dbReference type="Pfam" id="PF01728">
    <property type="entry name" value="FtsJ"/>
    <property type="match status" value="1"/>
</dbReference>
<organism evidence="9 10">
    <name type="scientific">Acanthoscelides obtectus</name>
    <name type="common">Bean weevil</name>
    <name type="synonym">Bruchus obtectus</name>
    <dbReference type="NCBI Taxonomy" id="200917"/>
    <lineage>
        <taxon>Eukaryota</taxon>
        <taxon>Metazoa</taxon>
        <taxon>Ecdysozoa</taxon>
        <taxon>Arthropoda</taxon>
        <taxon>Hexapoda</taxon>
        <taxon>Insecta</taxon>
        <taxon>Pterygota</taxon>
        <taxon>Neoptera</taxon>
        <taxon>Endopterygota</taxon>
        <taxon>Coleoptera</taxon>
        <taxon>Polyphaga</taxon>
        <taxon>Cucujiformia</taxon>
        <taxon>Chrysomeloidea</taxon>
        <taxon>Chrysomelidae</taxon>
        <taxon>Bruchinae</taxon>
        <taxon>Bruchini</taxon>
        <taxon>Acanthoscelides</taxon>
    </lineage>
</organism>
<dbReference type="OrthoDB" id="20105at2759"/>
<comment type="similarity">
    <text evidence="1">Belongs to the class I-like SAM-binding methyltransferase superfamily. RNA methyltransferase RlmE family.</text>
</comment>
<dbReference type="GO" id="GO:0005739">
    <property type="term" value="C:mitochondrion"/>
    <property type="evidence" value="ECO:0007669"/>
    <property type="project" value="TreeGrafter"/>
</dbReference>
<evidence type="ECO:0000256" key="5">
    <source>
        <dbReference type="ARBA" id="ARBA00022691"/>
    </source>
</evidence>
<dbReference type="HAMAP" id="MF_01547">
    <property type="entry name" value="RNA_methyltr_E"/>
    <property type="match status" value="1"/>
</dbReference>
<dbReference type="InterPro" id="IPR015507">
    <property type="entry name" value="rRNA-MeTfrase_E"/>
</dbReference>
<evidence type="ECO:0000256" key="3">
    <source>
        <dbReference type="ARBA" id="ARBA00022603"/>
    </source>
</evidence>
<dbReference type="InterPro" id="IPR002877">
    <property type="entry name" value="RNA_MeTrfase_FtsJ_dom"/>
</dbReference>
<dbReference type="SUPFAM" id="SSF53335">
    <property type="entry name" value="S-adenosyl-L-methionine-dependent methyltransferases"/>
    <property type="match status" value="1"/>
</dbReference>
<keyword evidence="10" id="KW-1185">Reference proteome</keyword>
<keyword evidence="3" id="KW-0489">Methyltransferase</keyword>
<feature type="active site" description="Proton acceptor" evidence="7">
    <location>
        <position position="140"/>
    </location>
</feature>
<dbReference type="Gene3D" id="3.40.50.150">
    <property type="entry name" value="Vaccinia Virus protein VP39"/>
    <property type="match status" value="1"/>
</dbReference>
<dbReference type="PANTHER" id="PTHR10920">
    <property type="entry name" value="RIBOSOMAL RNA METHYLTRANSFERASE"/>
    <property type="match status" value="1"/>
</dbReference>